<gene>
    <name evidence="2" type="ORF">LEA_10089</name>
</gene>
<evidence type="ECO:0000313" key="2">
    <source>
        <dbReference type="EMBL" id="EKC65880.1"/>
    </source>
</evidence>
<dbReference type="AlphaFoldDB" id="K1THR9"/>
<dbReference type="EMBL" id="AJWY01006782">
    <property type="protein sequence ID" value="EKC65880.1"/>
    <property type="molecule type" value="Genomic_DNA"/>
</dbReference>
<evidence type="ECO:0000256" key="1">
    <source>
        <dbReference type="SAM" id="Phobius"/>
    </source>
</evidence>
<proteinExistence type="predicted"/>
<organism evidence="2">
    <name type="scientific">human gut metagenome</name>
    <dbReference type="NCBI Taxonomy" id="408170"/>
    <lineage>
        <taxon>unclassified sequences</taxon>
        <taxon>metagenomes</taxon>
        <taxon>organismal metagenomes</taxon>
    </lineage>
</organism>
<feature type="non-terminal residue" evidence="2">
    <location>
        <position position="1"/>
    </location>
</feature>
<accession>K1THR9</accession>
<keyword evidence="1" id="KW-0812">Transmembrane</keyword>
<reference evidence="2" key="1">
    <citation type="journal article" date="2013" name="Environ. Microbiol.">
        <title>Microbiota from the distal guts of lean and obese adolescents exhibit partial functional redundancy besides clear differences in community structure.</title>
        <authorList>
            <person name="Ferrer M."/>
            <person name="Ruiz A."/>
            <person name="Lanza F."/>
            <person name="Haange S.B."/>
            <person name="Oberbach A."/>
            <person name="Till H."/>
            <person name="Bargiela R."/>
            <person name="Campoy C."/>
            <person name="Segura M.T."/>
            <person name="Richter M."/>
            <person name="von Bergen M."/>
            <person name="Seifert J."/>
            <person name="Suarez A."/>
        </authorList>
    </citation>
    <scope>NUCLEOTIDE SEQUENCE</scope>
</reference>
<name>K1THR9_9ZZZZ</name>
<keyword evidence="1" id="KW-1133">Transmembrane helix</keyword>
<comment type="caution">
    <text evidence="2">The sequence shown here is derived from an EMBL/GenBank/DDBJ whole genome shotgun (WGS) entry which is preliminary data.</text>
</comment>
<feature type="transmembrane region" description="Helical" evidence="1">
    <location>
        <begin position="12"/>
        <end position="31"/>
    </location>
</feature>
<protein>
    <submittedName>
        <fullName evidence="2">Uncharacterized protein</fullName>
    </submittedName>
</protein>
<keyword evidence="1" id="KW-0472">Membrane</keyword>
<sequence>GFLGSGTFPWQYLILSFAVTAVVLLFGIIVFNRVEKNFIDTV</sequence>